<proteinExistence type="predicted"/>
<keyword evidence="3" id="KW-1185">Reference proteome</keyword>
<sequence length="369" mass="37719">MPPKIVVLGATGYTGDLIVEALASRGVSAVLAGRNPQKLAAASARHAGMPTQVVDATDAAAVAGILSPGDVLISTVGPFEKVGWAGAEAAVRARAHYLDTTGEVGFVQGLQNRHDAAARAAGIVMLPAFGYDYVPGMLAGALALERAGSDATTLRIGYFAAGSLRGGLSKGTRATLAAGILQPSPVWRDGRLQQDRTAGSTHTFNLRGSRSTGILVSGTEVLFLPALYPTVRTVEDYNGWFPRTARLMPAVTRVARGIGRVPVGRRLIERIAGSGGGSSPGPDAATRARTRTRVVATASDATGAMVAEAHLSGPSPYTLTAELVARAAERLRASAPAAVGVQGPVQGFGLAGLQELSAEVGMSVDVVVP</sequence>
<name>A0ABR8S344_9MICO</name>
<dbReference type="SUPFAM" id="SSF51735">
    <property type="entry name" value="NAD(P)-binding Rossmann-fold domains"/>
    <property type="match status" value="1"/>
</dbReference>
<gene>
    <name evidence="2" type="ORF">H9651_09630</name>
</gene>
<dbReference type="InterPro" id="IPR005097">
    <property type="entry name" value="Sacchrp_dh_NADP-bd"/>
</dbReference>
<dbReference type="Pfam" id="PF03435">
    <property type="entry name" value="Sacchrp_dh_NADP"/>
    <property type="match status" value="1"/>
</dbReference>
<comment type="caution">
    <text evidence="2">The sequence shown here is derived from an EMBL/GenBank/DDBJ whole genome shotgun (WGS) entry which is preliminary data.</text>
</comment>
<reference evidence="2 3" key="1">
    <citation type="submission" date="2020-08" db="EMBL/GenBank/DDBJ databases">
        <title>A Genomic Blueprint of the Chicken Gut Microbiome.</title>
        <authorList>
            <person name="Gilroy R."/>
            <person name="Ravi A."/>
            <person name="Getino M."/>
            <person name="Pursley I."/>
            <person name="Horton D.L."/>
            <person name="Alikhan N.-F."/>
            <person name="Baker D."/>
            <person name="Gharbi K."/>
            <person name="Hall N."/>
            <person name="Watson M."/>
            <person name="Adriaenssens E.M."/>
            <person name="Foster-Nyarko E."/>
            <person name="Jarju S."/>
            <person name="Secka A."/>
            <person name="Antonio M."/>
            <person name="Oren A."/>
            <person name="Chaudhuri R."/>
            <person name="La Ragione R.M."/>
            <person name="Hildebrand F."/>
            <person name="Pallen M.J."/>
        </authorList>
    </citation>
    <scope>NUCLEOTIDE SEQUENCE [LARGE SCALE GENOMIC DNA]</scope>
    <source>
        <strain evidence="2 3">Sa4CUA7</strain>
    </source>
</reference>
<dbReference type="InterPro" id="IPR036291">
    <property type="entry name" value="NAD(P)-bd_dom_sf"/>
</dbReference>
<evidence type="ECO:0000259" key="1">
    <source>
        <dbReference type="Pfam" id="PF03435"/>
    </source>
</evidence>
<dbReference type="PANTHER" id="PTHR43781">
    <property type="entry name" value="SACCHAROPINE DEHYDROGENASE"/>
    <property type="match status" value="1"/>
</dbReference>
<dbReference type="Proteomes" id="UP000648352">
    <property type="component" value="Unassembled WGS sequence"/>
</dbReference>
<dbReference type="PANTHER" id="PTHR43781:SF1">
    <property type="entry name" value="SACCHAROPINE DEHYDROGENASE"/>
    <property type="match status" value="1"/>
</dbReference>
<organism evidence="2 3">
    <name type="scientific">Microbacterium pullorum</name>
    <dbReference type="NCBI Taxonomy" id="2762236"/>
    <lineage>
        <taxon>Bacteria</taxon>
        <taxon>Bacillati</taxon>
        <taxon>Actinomycetota</taxon>
        <taxon>Actinomycetes</taxon>
        <taxon>Micrococcales</taxon>
        <taxon>Microbacteriaceae</taxon>
        <taxon>Microbacterium</taxon>
    </lineage>
</organism>
<dbReference type="EMBL" id="JACSQP010000005">
    <property type="protein sequence ID" value="MBD7957896.1"/>
    <property type="molecule type" value="Genomic_DNA"/>
</dbReference>
<evidence type="ECO:0000313" key="2">
    <source>
        <dbReference type="EMBL" id="MBD7957896.1"/>
    </source>
</evidence>
<accession>A0ABR8S344</accession>
<dbReference type="Gene3D" id="3.40.50.720">
    <property type="entry name" value="NAD(P)-binding Rossmann-like Domain"/>
    <property type="match status" value="1"/>
</dbReference>
<feature type="domain" description="Saccharopine dehydrogenase NADP binding" evidence="1">
    <location>
        <begin position="5"/>
        <end position="124"/>
    </location>
</feature>
<protein>
    <submittedName>
        <fullName evidence="2">Saccharopine dehydrogenase NADP-binding domain-containing protein</fullName>
    </submittedName>
</protein>
<dbReference type="RefSeq" id="WP_191719092.1">
    <property type="nucleotide sequence ID" value="NZ_JACSQP010000005.1"/>
</dbReference>
<evidence type="ECO:0000313" key="3">
    <source>
        <dbReference type="Proteomes" id="UP000648352"/>
    </source>
</evidence>